<accession>A0ABQ1IMS0</accession>
<evidence type="ECO:0000313" key="4">
    <source>
        <dbReference type="Proteomes" id="UP000603352"/>
    </source>
</evidence>
<dbReference type="EMBL" id="BMDZ01000034">
    <property type="protein sequence ID" value="GGB46235.1"/>
    <property type="molecule type" value="Genomic_DNA"/>
</dbReference>
<dbReference type="Proteomes" id="UP000603352">
    <property type="component" value="Unassembled WGS sequence"/>
</dbReference>
<dbReference type="Gene3D" id="1.10.472.20">
    <property type="entry name" value="Nitrile hydratase, beta subunit"/>
    <property type="match status" value="1"/>
</dbReference>
<keyword evidence="4" id="KW-1185">Reference proteome</keyword>
<evidence type="ECO:0000313" key="3">
    <source>
        <dbReference type="EMBL" id="GGB46235.1"/>
    </source>
</evidence>
<name>A0ABQ1IMS0_9PROT</name>
<dbReference type="InterPro" id="IPR023808">
    <property type="entry name" value="Nitrile_Hydratase_acc_put"/>
</dbReference>
<dbReference type="InterPro" id="IPR042262">
    <property type="entry name" value="CN_hydtase_beta_C"/>
</dbReference>
<dbReference type="NCBIfam" id="TIGR03889">
    <property type="entry name" value="nitrile_acc"/>
    <property type="match status" value="1"/>
</dbReference>
<comment type="caution">
    <text evidence="3">The sequence shown here is derived from an EMBL/GenBank/DDBJ whole genome shotgun (WGS) entry which is preliminary data.</text>
</comment>
<evidence type="ECO:0000259" key="2">
    <source>
        <dbReference type="Pfam" id="PF21006"/>
    </source>
</evidence>
<dbReference type="Pfam" id="PF21006">
    <property type="entry name" value="NHase_beta_N"/>
    <property type="match status" value="1"/>
</dbReference>
<dbReference type="InterPro" id="IPR008990">
    <property type="entry name" value="Elect_transpt_acc-like_dom_sf"/>
</dbReference>
<feature type="region of interest" description="Disordered" evidence="1">
    <location>
        <begin position="23"/>
        <end position="75"/>
    </location>
</feature>
<gene>
    <name evidence="3" type="ORF">GCM10011505_29230</name>
</gene>
<dbReference type="SUPFAM" id="SSF50090">
    <property type="entry name" value="Electron transport accessory proteins"/>
    <property type="match status" value="1"/>
</dbReference>
<organism evidence="3 4">
    <name type="scientific">Tistrella bauzanensis</name>
    <dbReference type="NCBI Taxonomy" id="657419"/>
    <lineage>
        <taxon>Bacteria</taxon>
        <taxon>Pseudomonadati</taxon>
        <taxon>Pseudomonadota</taxon>
        <taxon>Alphaproteobacteria</taxon>
        <taxon>Geminicoccales</taxon>
        <taxon>Geminicoccaceae</taxon>
        <taxon>Tistrella</taxon>
    </lineage>
</organism>
<evidence type="ECO:0000256" key="1">
    <source>
        <dbReference type="SAM" id="MobiDB-lite"/>
    </source>
</evidence>
<reference evidence="4" key="1">
    <citation type="journal article" date="2019" name="Int. J. Syst. Evol. Microbiol.">
        <title>The Global Catalogue of Microorganisms (GCM) 10K type strain sequencing project: providing services to taxonomists for standard genome sequencing and annotation.</title>
        <authorList>
            <consortium name="The Broad Institute Genomics Platform"/>
            <consortium name="The Broad Institute Genome Sequencing Center for Infectious Disease"/>
            <person name="Wu L."/>
            <person name="Ma J."/>
        </authorList>
    </citation>
    <scope>NUCLEOTIDE SEQUENCE [LARGE SCALE GENOMIC DNA]</scope>
    <source>
        <strain evidence="4">CGMCC 1.10188</strain>
    </source>
</reference>
<protein>
    <recommendedName>
        <fullName evidence="2">Nitrile hydratase beta subunit-like N-terminal domain-containing protein</fullName>
    </recommendedName>
</protein>
<dbReference type="RefSeq" id="WP_268237165.1">
    <property type="nucleotide sequence ID" value="NZ_BMDZ01000034.1"/>
</dbReference>
<feature type="domain" description="Nitrile hydratase beta subunit-like N-terminal" evidence="2">
    <location>
        <begin position="71"/>
        <end position="141"/>
    </location>
</feature>
<sequence length="142" mass="14738">MTSTTTPGPSGRTMPRPITVVPAGAALPTEPGTPDNTAHSAPCPPPAALTGPEHQPPAARRPILMGQPADADGPVFREPWEAQAFALAVALNQAGLFTWSEWAATISARIVTAQLGGDPDTGATYYHHWLAALEDIGRAKGL</sequence>
<proteinExistence type="predicted"/>
<dbReference type="InterPro" id="IPR049054">
    <property type="entry name" value="CN_hydtase_beta-like_N"/>
</dbReference>